<dbReference type="AlphaFoldDB" id="A0A9P9F5V7"/>
<evidence type="ECO:0000313" key="10">
    <source>
        <dbReference type="Proteomes" id="UP000738349"/>
    </source>
</evidence>
<dbReference type="PANTHER" id="PTHR33938:SF2">
    <property type="entry name" value="CARBOXYLIC ESTER HYDROLASE"/>
    <property type="match status" value="1"/>
</dbReference>
<feature type="signal peptide" evidence="8">
    <location>
        <begin position="1"/>
        <end position="18"/>
    </location>
</feature>
<keyword evidence="6" id="KW-0106">Calcium</keyword>
<dbReference type="Gene3D" id="3.40.50.1820">
    <property type="entry name" value="alpha/beta hydrolase"/>
    <property type="match status" value="1"/>
</dbReference>
<dbReference type="SUPFAM" id="SSF53474">
    <property type="entry name" value="alpha/beta-Hydrolases"/>
    <property type="match status" value="1"/>
</dbReference>
<evidence type="ECO:0000256" key="8">
    <source>
        <dbReference type="RuleBase" id="RU361238"/>
    </source>
</evidence>
<reference evidence="9" key="1">
    <citation type="journal article" date="2021" name="Nat. Commun.">
        <title>Genetic determinants of endophytism in the Arabidopsis root mycobiome.</title>
        <authorList>
            <person name="Mesny F."/>
            <person name="Miyauchi S."/>
            <person name="Thiergart T."/>
            <person name="Pickel B."/>
            <person name="Atanasova L."/>
            <person name="Karlsson M."/>
            <person name="Huettel B."/>
            <person name="Barry K.W."/>
            <person name="Haridas S."/>
            <person name="Chen C."/>
            <person name="Bauer D."/>
            <person name="Andreopoulos W."/>
            <person name="Pangilinan J."/>
            <person name="LaButti K."/>
            <person name="Riley R."/>
            <person name="Lipzen A."/>
            <person name="Clum A."/>
            <person name="Drula E."/>
            <person name="Henrissat B."/>
            <person name="Kohler A."/>
            <person name="Grigoriev I.V."/>
            <person name="Martin F.M."/>
            <person name="Hacquard S."/>
        </authorList>
    </citation>
    <scope>NUCLEOTIDE SEQUENCE</scope>
    <source>
        <strain evidence="9">MPI-CAGE-AT-0147</strain>
    </source>
</reference>
<evidence type="ECO:0000256" key="7">
    <source>
        <dbReference type="ARBA" id="ARBA00023157"/>
    </source>
</evidence>
<sequence length="556" mass="61219">MKVNACLPLTTLLASVAAHSCSLKSLQSVLDTVSTTLNSNGTVSYNATADYAYLLDTSEAQLAFETDVIDQTVWEGVYNYTPCALRVDVTTSEGANFSFGAYLPSTWNQRLIAVAPSGGIDWKAASHALRYGGAAVIGTNNGHDMLDFEAAWVTGENALLDFGWRATHETTVVGKALIAAWYGTSSAYNYFTGCSNGARHAFKQLQSFPEDFDGVMAGSPAWWTTRQQLWNLKQTTYQAPANSSHTIPEALFSVISDEVLRQCDPQDGVVDKVVSDPVGCNLDLTTLLCDSSDSTQCLTKEQLGTWAKLYSDWVDVNQTWVFSHALPGSEDMWSNQIGQGGEETIESQYWYIQNLLGLANFTWEDLTYDTVLLSDSLDPGNASATDFDLSPFYNRGGKLIHWHGLSDATVPPGGSVYFRDNVYESTARQGSSIDDFYRMFLVPGLEHCSGTPSNQDAAWYIAGPSQASYWTSLPPNPVDDAHHDSMLALMDWVEQGNAPEYLVYANYMNNSNPVELKKTRKVCPYPQQAKFIGNNTSEVDSHEDNWKFDTLLNSYG</sequence>
<comment type="similarity">
    <text evidence="1 8">Belongs to the tannase family.</text>
</comment>
<comment type="caution">
    <text evidence="9">The sequence shown here is derived from an EMBL/GenBank/DDBJ whole genome shotgun (WGS) entry which is preliminary data.</text>
</comment>
<protein>
    <recommendedName>
        <fullName evidence="8">Carboxylic ester hydrolase</fullName>
        <ecNumber evidence="8">3.1.1.-</ecNumber>
    </recommendedName>
</protein>
<keyword evidence="3" id="KW-0479">Metal-binding</keyword>
<dbReference type="Proteomes" id="UP000738349">
    <property type="component" value="Unassembled WGS sequence"/>
</dbReference>
<proteinExistence type="inferred from homology"/>
<dbReference type="EMBL" id="JAGMUV010000006">
    <property type="protein sequence ID" value="KAH7153514.1"/>
    <property type="molecule type" value="Genomic_DNA"/>
</dbReference>
<dbReference type="PANTHER" id="PTHR33938">
    <property type="entry name" value="FERULOYL ESTERASE B-RELATED"/>
    <property type="match status" value="1"/>
</dbReference>
<evidence type="ECO:0000256" key="1">
    <source>
        <dbReference type="ARBA" id="ARBA00006249"/>
    </source>
</evidence>
<keyword evidence="7" id="KW-1015">Disulfide bond</keyword>
<name>A0A9P9F5V7_9HYPO</name>
<keyword evidence="10" id="KW-1185">Reference proteome</keyword>
<feature type="chain" id="PRO_5040545183" description="Carboxylic ester hydrolase" evidence="8">
    <location>
        <begin position="19"/>
        <end position="556"/>
    </location>
</feature>
<dbReference type="InterPro" id="IPR011118">
    <property type="entry name" value="Tannase/feruloyl_esterase"/>
</dbReference>
<dbReference type="EC" id="3.1.1.-" evidence="8"/>
<accession>A0A9P9F5V7</accession>
<organism evidence="9 10">
    <name type="scientific">Dactylonectria macrodidyma</name>
    <dbReference type="NCBI Taxonomy" id="307937"/>
    <lineage>
        <taxon>Eukaryota</taxon>
        <taxon>Fungi</taxon>
        <taxon>Dikarya</taxon>
        <taxon>Ascomycota</taxon>
        <taxon>Pezizomycotina</taxon>
        <taxon>Sordariomycetes</taxon>
        <taxon>Hypocreomycetidae</taxon>
        <taxon>Hypocreales</taxon>
        <taxon>Nectriaceae</taxon>
        <taxon>Dactylonectria</taxon>
    </lineage>
</organism>
<evidence type="ECO:0000256" key="4">
    <source>
        <dbReference type="ARBA" id="ARBA00022729"/>
    </source>
</evidence>
<dbReference type="GO" id="GO:0030600">
    <property type="term" value="F:feruloyl esterase activity"/>
    <property type="evidence" value="ECO:0007669"/>
    <property type="project" value="UniProtKB-ARBA"/>
</dbReference>
<gene>
    <name evidence="9" type="ORF">EDB81DRAFT_932094</name>
</gene>
<evidence type="ECO:0000313" key="9">
    <source>
        <dbReference type="EMBL" id="KAH7153514.1"/>
    </source>
</evidence>
<dbReference type="Pfam" id="PF07519">
    <property type="entry name" value="Tannase"/>
    <property type="match status" value="1"/>
</dbReference>
<dbReference type="InterPro" id="IPR029058">
    <property type="entry name" value="AB_hydrolase_fold"/>
</dbReference>
<keyword evidence="4 8" id="KW-0732">Signal</keyword>
<evidence type="ECO:0000256" key="6">
    <source>
        <dbReference type="ARBA" id="ARBA00022837"/>
    </source>
</evidence>
<dbReference type="GO" id="GO:0046872">
    <property type="term" value="F:metal ion binding"/>
    <property type="evidence" value="ECO:0007669"/>
    <property type="project" value="UniProtKB-KW"/>
</dbReference>
<evidence type="ECO:0000256" key="5">
    <source>
        <dbReference type="ARBA" id="ARBA00022801"/>
    </source>
</evidence>
<keyword evidence="2" id="KW-0719">Serine esterase</keyword>
<evidence type="ECO:0000256" key="2">
    <source>
        <dbReference type="ARBA" id="ARBA00022487"/>
    </source>
</evidence>
<keyword evidence="5 8" id="KW-0378">Hydrolase</keyword>
<dbReference type="OrthoDB" id="3039123at2759"/>
<evidence type="ECO:0000256" key="3">
    <source>
        <dbReference type="ARBA" id="ARBA00022723"/>
    </source>
</evidence>